<dbReference type="AlphaFoldDB" id="A0A9X2X861"/>
<feature type="compositionally biased region" description="Basic and acidic residues" evidence="1">
    <location>
        <begin position="207"/>
        <end position="222"/>
    </location>
</feature>
<dbReference type="EMBL" id="JAODNV010000007">
    <property type="protein sequence ID" value="MCT8989879.1"/>
    <property type="molecule type" value="Genomic_DNA"/>
</dbReference>
<feature type="region of interest" description="Disordered" evidence="1">
    <location>
        <begin position="200"/>
        <end position="222"/>
    </location>
</feature>
<sequence length="222" mass="24402">MLKISTAAMLDTDVFPPDGLLKAESFQRLRSAEAIEVAARKKAAGYLRRARETARQIRKKARETGYAEGLLRFSQAVERLDAAQGDLQTRLEALLRQGLQGVLRRVPKEEWLTAILNDVAGELQAEPEIVVMTHPVNMRALAAAIASLKQRNPDLLPIRPESNPQMGRDECLVYAGLEVIDVSIPVVVEEMIAALKVVRPSGSNDEESAHDTEAEAEADLGR</sequence>
<gene>
    <name evidence="2" type="ORF">NYR54_06170</name>
</gene>
<evidence type="ECO:0000313" key="3">
    <source>
        <dbReference type="Proteomes" id="UP001149009"/>
    </source>
</evidence>
<accession>A0A9X2X861</accession>
<protein>
    <recommendedName>
        <fullName evidence="4">Flagellar assembly protein FliH/Type III secretion system HrpE domain-containing protein</fullName>
    </recommendedName>
</protein>
<evidence type="ECO:0000256" key="1">
    <source>
        <dbReference type="SAM" id="MobiDB-lite"/>
    </source>
</evidence>
<keyword evidence="3" id="KW-1185">Reference proteome</keyword>
<organism evidence="2 3">
    <name type="scientific">Chelativorans petroleitrophicus</name>
    <dbReference type="NCBI Taxonomy" id="2975484"/>
    <lineage>
        <taxon>Bacteria</taxon>
        <taxon>Pseudomonadati</taxon>
        <taxon>Pseudomonadota</taxon>
        <taxon>Alphaproteobacteria</taxon>
        <taxon>Hyphomicrobiales</taxon>
        <taxon>Phyllobacteriaceae</taxon>
        <taxon>Chelativorans</taxon>
    </lineage>
</organism>
<evidence type="ECO:0008006" key="4">
    <source>
        <dbReference type="Google" id="ProtNLM"/>
    </source>
</evidence>
<reference evidence="2" key="1">
    <citation type="submission" date="2022-08" db="EMBL/GenBank/DDBJ databases">
        <title>Chelativorans sichuanense sp. nov., a paraffin oil-degrading bacterium isolated from a mixture of oil-based drill cuttings and paddy soil.</title>
        <authorList>
            <person name="Yu J."/>
            <person name="Liu H."/>
            <person name="Chen Q."/>
        </authorList>
    </citation>
    <scope>NUCLEOTIDE SEQUENCE</scope>
    <source>
        <strain evidence="2">SCAU 2101</strain>
    </source>
</reference>
<dbReference type="RefSeq" id="WP_261514738.1">
    <property type="nucleotide sequence ID" value="NZ_JAODNV010000007.1"/>
</dbReference>
<comment type="caution">
    <text evidence="2">The sequence shown here is derived from an EMBL/GenBank/DDBJ whole genome shotgun (WGS) entry which is preliminary data.</text>
</comment>
<proteinExistence type="predicted"/>
<evidence type="ECO:0000313" key="2">
    <source>
        <dbReference type="EMBL" id="MCT8989879.1"/>
    </source>
</evidence>
<name>A0A9X2X861_9HYPH</name>
<dbReference type="Proteomes" id="UP001149009">
    <property type="component" value="Unassembled WGS sequence"/>
</dbReference>